<dbReference type="Pfam" id="PF02569">
    <property type="entry name" value="Pantoate_ligase"/>
    <property type="match status" value="1"/>
</dbReference>
<comment type="miscellaneous">
    <text evidence="8">The reaction proceeds by a bi uni uni bi ping pong mechanism.</text>
</comment>
<evidence type="ECO:0000256" key="6">
    <source>
        <dbReference type="ARBA" id="ARBA00022840"/>
    </source>
</evidence>
<dbReference type="STRING" id="235205.BAZSYMB_SCAFFOLD00044_9"/>
<comment type="catalytic activity">
    <reaction evidence="7 8">
        <text>(R)-pantoate + beta-alanine + ATP = (R)-pantothenate + AMP + diphosphate + H(+)</text>
        <dbReference type="Rhea" id="RHEA:10912"/>
        <dbReference type="ChEBI" id="CHEBI:15378"/>
        <dbReference type="ChEBI" id="CHEBI:15980"/>
        <dbReference type="ChEBI" id="CHEBI:29032"/>
        <dbReference type="ChEBI" id="CHEBI:30616"/>
        <dbReference type="ChEBI" id="CHEBI:33019"/>
        <dbReference type="ChEBI" id="CHEBI:57966"/>
        <dbReference type="ChEBI" id="CHEBI:456215"/>
        <dbReference type="EC" id="6.3.2.1"/>
    </reaction>
</comment>
<name>A0A1H6JJR3_9GAMM</name>
<evidence type="ECO:0000313" key="12">
    <source>
        <dbReference type="Proteomes" id="UP000198559"/>
    </source>
</evidence>
<feature type="binding site" evidence="8">
    <location>
        <begin position="180"/>
        <end position="183"/>
    </location>
    <ligand>
        <name>ATP</name>
        <dbReference type="ChEBI" id="CHEBI:30616"/>
    </ligand>
</feature>
<evidence type="ECO:0000256" key="1">
    <source>
        <dbReference type="ARBA" id="ARBA00004990"/>
    </source>
</evidence>
<comment type="subunit">
    <text evidence="8">Homodimer.</text>
</comment>
<feature type="binding site" evidence="8">
    <location>
        <position position="172"/>
    </location>
    <ligand>
        <name>ATP</name>
        <dbReference type="ChEBI" id="CHEBI:30616"/>
    </ligand>
</feature>
<reference evidence="12 13" key="2">
    <citation type="submission" date="2016-06" db="EMBL/GenBank/DDBJ databases">
        <authorList>
            <person name="Petersen J."/>
            <person name="Sayavedra L."/>
        </authorList>
    </citation>
    <scope>NUCLEOTIDE SEQUENCE [LARGE SCALE GENOMIC DNA]</scope>
    <source>
        <strain evidence="13">BazSymA</strain>
        <strain evidence="12">BazSymB</strain>
    </source>
</reference>
<evidence type="ECO:0000313" key="10">
    <source>
        <dbReference type="EMBL" id="SEH57601.1"/>
    </source>
</evidence>
<evidence type="ECO:0000313" key="13">
    <source>
        <dbReference type="Proteomes" id="UP000198988"/>
    </source>
</evidence>
<evidence type="ECO:0000256" key="4">
    <source>
        <dbReference type="ARBA" id="ARBA00022655"/>
    </source>
</evidence>
<dbReference type="Gene3D" id="3.40.50.620">
    <property type="entry name" value="HUPs"/>
    <property type="match status" value="1"/>
</dbReference>
<dbReference type="PANTHER" id="PTHR21299">
    <property type="entry name" value="CYTIDYLATE KINASE/PANTOATE-BETA-ALANINE LIGASE"/>
    <property type="match status" value="1"/>
</dbReference>
<feature type="binding site" evidence="8">
    <location>
        <position position="57"/>
    </location>
    <ligand>
        <name>beta-alanine</name>
        <dbReference type="ChEBI" id="CHEBI:57966"/>
    </ligand>
</feature>
<dbReference type="NCBIfam" id="TIGR00018">
    <property type="entry name" value="panC"/>
    <property type="match status" value="1"/>
</dbReference>
<dbReference type="AlphaFoldDB" id="A0A1H6JJR3"/>
<dbReference type="RefSeq" id="WP_090714338.1">
    <property type="nucleotide sequence ID" value="NZ_CAESAP020000118.1"/>
</dbReference>
<dbReference type="InterPro" id="IPR003721">
    <property type="entry name" value="Pantoate_ligase"/>
</dbReference>
<dbReference type="HAMAP" id="MF_00158">
    <property type="entry name" value="PanC"/>
    <property type="match status" value="1"/>
</dbReference>
<comment type="function">
    <text evidence="8">Catalyzes the condensation of pantoate with beta-alanine in an ATP-dependent reaction via a pantoyl-adenylate intermediate.</text>
</comment>
<dbReference type="Proteomes" id="UP000198988">
    <property type="component" value="Unassembled WGS sequence"/>
</dbReference>
<feature type="coiled-coil region" evidence="9">
    <location>
        <begin position="198"/>
        <end position="225"/>
    </location>
</feature>
<dbReference type="CDD" id="cd00560">
    <property type="entry name" value="PanC"/>
    <property type="match status" value="1"/>
</dbReference>
<sequence length="271" mass="31109">MEIISNISEMKQWRDKGERIAFVPTMGGLHQGHLSLIDLAKKNADKVVVSIFVNPTQFAEHEDFGTYPRTMDADLVALEVSQTDLVFTPNVYDIYPDNAVLNQDEFTQDKGLFETLCGKTRPHFFYGVLQVVRRLFEIIHPDVAVFGQKDYQQLHIIKHFTSGVKIIGAPIVREHDGLAMSTRNQYLNADEHKIASKLHKILKQIEQGELELQSARERLQRYFELDYLELLDANTLKKITDNTSKIAILSAVYLNKVRLIDNIIFSKDNYV</sequence>
<evidence type="ECO:0000256" key="8">
    <source>
        <dbReference type="HAMAP-Rule" id="MF_00158"/>
    </source>
</evidence>
<dbReference type="EMBL" id="CVUD02000040">
    <property type="protein sequence ID" value="SEH61074.1"/>
    <property type="molecule type" value="Genomic_DNA"/>
</dbReference>
<keyword evidence="3 8" id="KW-0436">Ligase</keyword>
<organism evidence="11 12">
    <name type="scientific">Bathymodiolus azoricus thioautotrophic gill symbiont</name>
    <dbReference type="NCBI Taxonomy" id="235205"/>
    <lineage>
        <taxon>Bacteria</taxon>
        <taxon>Pseudomonadati</taxon>
        <taxon>Pseudomonadota</taxon>
        <taxon>Gammaproteobacteria</taxon>
        <taxon>sulfur-oxidizing symbionts</taxon>
    </lineage>
</organism>
<evidence type="ECO:0000256" key="9">
    <source>
        <dbReference type="SAM" id="Coils"/>
    </source>
</evidence>
<dbReference type="PANTHER" id="PTHR21299:SF1">
    <property type="entry name" value="PANTOATE--BETA-ALANINE LIGASE"/>
    <property type="match status" value="1"/>
</dbReference>
<evidence type="ECO:0000256" key="7">
    <source>
        <dbReference type="ARBA" id="ARBA00048258"/>
    </source>
</evidence>
<dbReference type="NCBIfam" id="TIGR00125">
    <property type="entry name" value="cyt_tran_rel"/>
    <property type="match status" value="1"/>
</dbReference>
<keyword evidence="4 8" id="KW-0566">Pantothenate biosynthesis</keyword>
<comment type="pathway">
    <text evidence="1 8">Cofactor biosynthesis; (R)-pantothenate biosynthesis; (R)-pantothenate from (R)-pantoate and beta-alanine: step 1/1.</text>
</comment>
<dbReference type="InterPro" id="IPR004821">
    <property type="entry name" value="Cyt_trans-like"/>
</dbReference>
<dbReference type="EC" id="6.3.2.1" evidence="8"/>
<dbReference type="Gene3D" id="3.30.1300.10">
    <property type="entry name" value="Pantoate-beta-alanine ligase, C-terminal domain"/>
    <property type="match status" value="1"/>
</dbReference>
<dbReference type="InterPro" id="IPR014729">
    <property type="entry name" value="Rossmann-like_a/b/a_fold"/>
</dbReference>
<dbReference type="OrthoDB" id="9773087at2"/>
<dbReference type="GO" id="GO:0005524">
    <property type="term" value="F:ATP binding"/>
    <property type="evidence" value="ECO:0007669"/>
    <property type="project" value="UniProtKB-KW"/>
</dbReference>
<evidence type="ECO:0000256" key="3">
    <source>
        <dbReference type="ARBA" id="ARBA00022598"/>
    </source>
</evidence>
<dbReference type="GO" id="GO:0005829">
    <property type="term" value="C:cytosol"/>
    <property type="evidence" value="ECO:0007669"/>
    <property type="project" value="TreeGrafter"/>
</dbReference>
<evidence type="ECO:0000256" key="2">
    <source>
        <dbReference type="ARBA" id="ARBA00009256"/>
    </source>
</evidence>
<proteinExistence type="inferred from homology"/>
<keyword evidence="5 8" id="KW-0547">Nucleotide-binding</keyword>
<keyword evidence="9" id="KW-0175">Coiled coil</keyword>
<accession>A0A1H6JJR3</accession>
<keyword evidence="8" id="KW-0963">Cytoplasm</keyword>
<dbReference type="GO" id="GO:0004592">
    <property type="term" value="F:pantoate-beta-alanine ligase activity"/>
    <property type="evidence" value="ECO:0007669"/>
    <property type="project" value="UniProtKB-UniRule"/>
</dbReference>
<dbReference type="EMBL" id="CDSC02000012">
    <property type="protein sequence ID" value="SEH57601.1"/>
    <property type="molecule type" value="Genomic_DNA"/>
</dbReference>
<keyword evidence="6 8" id="KW-0067">ATP-binding</keyword>
<reference evidence="11" key="1">
    <citation type="submission" date="2016-06" db="EMBL/GenBank/DDBJ databases">
        <authorList>
            <person name="Olsen C.W."/>
            <person name="Carey S."/>
            <person name="Hinshaw L."/>
            <person name="Karasin A.I."/>
        </authorList>
    </citation>
    <scope>NUCLEOTIDE SEQUENCE [LARGE SCALE GENOMIC DNA]</scope>
    <source>
        <strain evidence="10">BazSymA</strain>
        <strain evidence="11">BazSymB</strain>
    </source>
</reference>
<evidence type="ECO:0000256" key="5">
    <source>
        <dbReference type="ARBA" id="ARBA00022741"/>
    </source>
</evidence>
<feature type="active site" description="Proton donor" evidence="8">
    <location>
        <position position="33"/>
    </location>
</feature>
<evidence type="ECO:0000313" key="11">
    <source>
        <dbReference type="EMBL" id="SEH61074.1"/>
    </source>
</evidence>
<feature type="binding site" evidence="8">
    <location>
        <begin position="26"/>
        <end position="33"/>
    </location>
    <ligand>
        <name>ATP</name>
        <dbReference type="ChEBI" id="CHEBI:30616"/>
    </ligand>
</feature>
<gene>
    <name evidence="8" type="primary">panC</name>
    <name evidence="10" type="ORF">BAZSYMA_ACONTIG00181_4</name>
    <name evidence="11" type="ORF">BAZSYMB_SCAFFOLD00044_9</name>
</gene>
<feature type="binding site" evidence="8">
    <location>
        <position position="153"/>
    </location>
    <ligand>
        <name>(R)-pantoate</name>
        <dbReference type="ChEBI" id="CHEBI:15980"/>
    </ligand>
</feature>
<protein>
    <recommendedName>
        <fullName evidence="8">Pantothenate synthetase</fullName>
        <shortName evidence="8">PS</shortName>
        <ecNumber evidence="8">6.3.2.1</ecNumber>
    </recommendedName>
    <alternativeName>
        <fullName evidence="8">Pantoate--beta-alanine ligase</fullName>
    </alternativeName>
    <alternativeName>
        <fullName evidence="8">Pantoate-activating enzyme</fullName>
    </alternativeName>
</protein>
<dbReference type="UniPathway" id="UPA00028">
    <property type="reaction ID" value="UER00005"/>
</dbReference>
<feature type="binding site" evidence="8">
    <location>
        <position position="57"/>
    </location>
    <ligand>
        <name>(R)-pantoate</name>
        <dbReference type="ChEBI" id="CHEBI:15980"/>
    </ligand>
</feature>
<dbReference type="GO" id="GO:0015940">
    <property type="term" value="P:pantothenate biosynthetic process"/>
    <property type="evidence" value="ECO:0007669"/>
    <property type="project" value="UniProtKB-UniRule"/>
</dbReference>
<comment type="similarity">
    <text evidence="2 8">Belongs to the pantothenate synthetase family.</text>
</comment>
<dbReference type="Proteomes" id="UP000198559">
    <property type="component" value="Unassembled WGS sequence"/>
</dbReference>
<dbReference type="SUPFAM" id="SSF52374">
    <property type="entry name" value="Nucleotidylyl transferase"/>
    <property type="match status" value="1"/>
</dbReference>
<dbReference type="InterPro" id="IPR042176">
    <property type="entry name" value="Pantoate_ligase_C"/>
</dbReference>
<feature type="binding site" evidence="8">
    <location>
        <begin position="147"/>
        <end position="150"/>
    </location>
    <ligand>
        <name>ATP</name>
        <dbReference type="ChEBI" id="CHEBI:30616"/>
    </ligand>
</feature>
<comment type="subcellular location">
    <subcellularLocation>
        <location evidence="8">Cytoplasm</location>
    </subcellularLocation>
</comment>